<dbReference type="InterPro" id="IPR019787">
    <property type="entry name" value="Znf_PHD-finger"/>
</dbReference>
<dbReference type="PRINTS" id="PR00633">
    <property type="entry name" value="RCCNDNSATION"/>
</dbReference>
<sequence>MGSDEQQLLRPAPKWGRGQYQPLLIAKPLLTSRMHYQCSSRAGLTGEWPRLGRKDKTTAPQGPDLPNAHILRSLSNVKAVSVHTSHSGCHAIVLDIHGAAYLFGRAALSALGLPATPLVPESAPRKLLPSNLGAPLATKFVGAACGRSHSLLITDDGEVFSAGANNMGQCGHPPQPEISSFQLIVGPWSKGKNKDRVIQAAAGITFSLVLTQAGKVYSFGSAEKGQLGNGKTGEHIGQGNRTIFDIESEPIPVKGLEGKKIVQIACGQQHSVLLDDAGLVYAFGFNGYCRLGLGNQQDVLAPKLVPQFTGGNPTTTAKFIAAGPTNTVIIDQQHMYWMAGKWKTSGDGSSGQPYTSFRYMQDIAACKILFAASGGVTHFATTPDNNGGVMTVGWGQNAYNFELGLGEGQPKSAVKPLQVHPLDGIDVFYIAAGQNTTFLIASPNEPLSELPRHPAEVDSPELCIRCHVDRGESEPVLECEKCEHPYHLDCLTPPLAAVPDGEWFCDVCADEHEPKSAAKPAFAQDESGPTKKRRGTSSVDETATNKKRK</sequence>
<keyword evidence="2" id="KW-0677">Repeat</keyword>
<dbReference type="InParanoid" id="A0A067M418"/>
<dbReference type="SMART" id="SM00249">
    <property type="entry name" value="PHD"/>
    <property type="match status" value="1"/>
</dbReference>
<proteinExistence type="predicted"/>
<feature type="repeat" description="RCC1" evidence="6">
    <location>
        <begin position="214"/>
        <end position="277"/>
    </location>
</feature>
<feature type="region of interest" description="Disordered" evidence="7">
    <location>
        <begin position="47"/>
        <end position="66"/>
    </location>
</feature>
<dbReference type="PROSITE" id="PS50012">
    <property type="entry name" value="RCC1_3"/>
    <property type="match status" value="5"/>
</dbReference>
<keyword evidence="1" id="KW-0479">Metal-binding</keyword>
<gene>
    <name evidence="9" type="ORF">BOTBODRAFT_181391</name>
</gene>
<dbReference type="PANTHER" id="PTHR46207">
    <property type="entry name" value="PROTEIN RCC2"/>
    <property type="match status" value="1"/>
</dbReference>
<evidence type="ECO:0000256" key="5">
    <source>
        <dbReference type="PROSITE-ProRule" id="PRU00146"/>
    </source>
</evidence>
<dbReference type="GO" id="GO:0031267">
    <property type="term" value="F:small GTPase binding"/>
    <property type="evidence" value="ECO:0007669"/>
    <property type="project" value="TreeGrafter"/>
</dbReference>
<dbReference type="InterPro" id="IPR000408">
    <property type="entry name" value="Reg_chr_condens"/>
</dbReference>
<dbReference type="InterPro" id="IPR001965">
    <property type="entry name" value="Znf_PHD"/>
</dbReference>
<dbReference type="PROSITE" id="PS00626">
    <property type="entry name" value="RCC1_2"/>
    <property type="match status" value="2"/>
</dbReference>
<dbReference type="AlphaFoldDB" id="A0A067M418"/>
<feature type="repeat" description="RCC1" evidence="6">
    <location>
        <begin position="389"/>
        <end position="443"/>
    </location>
</feature>
<feature type="repeat" description="RCC1" evidence="6">
    <location>
        <begin position="98"/>
        <end position="156"/>
    </location>
</feature>
<dbReference type="InterPro" id="IPR009091">
    <property type="entry name" value="RCC1/BLIP-II"/>
</dbReference>
<feature type="repeat" description="RCC1" evidence="6">
    <location>
        <begin position="157"/>
        <end position="213"/>
    </location>
</feature>
<name>A0A067M418_BOTB1</name>
<feature type="region of interest" description="Disordered" evidence="7">
    <location>
        <begin position="515"/>
        <end position="549"/>
    </location>
</feature>
<dbReference type="Gene3D" id="3.30.40.10">
    <property type="entry name" value="Zinc/RING finger domain, C3HC4 (zinc finger)"/>
    <property type="match status" value="1"/>
</dbReference>
<reference evidence="10" key="1">
    <citation type="journal article" date="2014" name="Proc. Natl. Acad. Sci. U.S.A.">
        <title>Extensive sampling of basidiomycete genomes demonstrates inadequacy of the white-rot/brown-rot paradigm for wood decay fungi.</title>
        <authorList>
            <person name="Riley R."/>
            <person name="Salamov A.A."/>
            <person name="Brown D.W."/>
            <person name="Nagy L.G."/>
            <person name="Floudas D."/>
            <person name="Held B.W."/>
            <person name="Levasseur A."/>
            <person name="Lombard V."/>
            <person name="Morin E."/>
            <person name="Otillar R."/>
            <person name="Lindquist E.A."/>
            <person name="Sun H."/>
            <person name="LaButti K.M."/>
            <person name="Schmutz J."/>
            <person name="Jabbour D."/>
            <person name="Luo H."/>
            <person name="Baker S.E."/>
            <person name="Pisabarro A.G."/>
            <person name="Walton J.D."/>
            <person name="Blanchette R.A."/>
            <person name="Henrissat B."/>
            <person name="Martin F."/>
            <person name="Cullen D."/>
            <person name="Hibbett D.S."/>
            <person name="Grigoriev I.V."/>
        </authorList>
    </citation>
    <scope>NUCLEOTIDE SEQUENCE [LARGE SCALE GENOMIC DNA]</scope>
    <source>
        <strain evidence="10">FD-172 SS1</strain>
    </source>
</reference>
<evidence type="ECO:0000256" key="4">
    <source>
        <dbReference type="ARBA" id="ARBA00022833"/>
    </source>
</evidence>
<evidence type="ECO:0000259" key="8">
    <source>
        <dbReference type="PROSITE" id="PS50016"/>
    </source>
</evidence>
<protein>
    <recommendedName>
        <fullName evidence="8">PHD-type domain-containing protein</fullName>
    </recommendedName>
</protein>
<dbReference type="PROSITE" id="PS50016">
    <property type="entry name" value="ZF_PHD_2"/>
    <property type="match status" value="1"/>
</dbReference>
<dbReference type="STRING" id="930990.A0A067M418"/>
<dbReference type="Gene3D" id="2.130.10.30">
    <property type="entry name" value="Regulator of chromosome condensation 1/beta-lactamase-inhibitor protein II"/>
    <property type="match status" value="2"/>
</dbReference>
<dbReference type="EMBL" id="KL198128">
    <property type="protein sequence ID" value="KDQ06627.1"/>
    <property type="molecule type" value="Genomic_DNA"/>
</dbReference>
<keyword evidence="10" id="KW-1185">Reference proteome</keyword>
<evidence type="ECO:0000313" key="10">
    <source>
        <dbReference type="Proteomes" id="UP000027195"/>
    </source>
</evidence>
<dbReference type="SUPFAM" id="SSF50985">
    <property type="entry name" value="RCC1/BLIP-II"/>
    <property type="match status" value="1"/>
</dbReference>
<accession>A0A067M418</accession>
<dbReference type="PROSITE" id="PS01359">
    <property type="entry name" value="ZF_PHD_1"/>
    <property type="match status" value="1"/>
</dbReference>
<dbReference type="InterPro" id="IPR019786">
    <property type="entry name" value="Zinc_finger_PHD-type_CS"/>
</dbReference>
<keyword evidence="3 5" id="KW-0863">Zinc-finger</keyword>
<evidence type="ECO:0000256" key="3">
    <source>
        <dbReference type="ARBA" id="ARBA00022771"/>
    </source>
</evidence>
<dbReference type="GO" id="GO:0008270">
    <property type="term" value="F:zinc ion binding"/>
    <property type="evidence" value="ECO:0007669"/>
    <property type="project" value="UniProtKB-KW"/>
</dbReference>
<dbReference type="OrthoDB" id="5370059at2759"/>
<dbReference type="PANTHER" id="PTHR46207:SF1">
    <property type="entry name" value="PROTEIN RCC2"/>
    <property type="match status" value="1"/>
</dbReference>
<evidence type="ECO:0000256" key="6">
    <source>
        <dbReference type="PROSITE-ProRule" id="PRU00235"/>
    </source>
</evidence>
<feature type="repeat" description="RCC1" evidence="6">
    <location>
        <begin position="278"/>
        <end position="333"/>
    </location>
</feature>
<dbReference type="SUPFAM" id="SSF57903">
    <property type="entry name" value="FYVE/PHD zinc finger"/>
    <property type="match status" value="1"/>
</dbReference>
<dbReference type="InterPro" id="IPR013083">
    <property type="entry name" value="Znf_RING/FYVE/PHD"/>
</dbReference>
<dbReference type="GO" id="GO:0016020">
    <property type="term" value="C:membrane"/>
    <property type="evidence" value="ECO:0007669"/>
    <property type="project" value="TreeGrafter"/>
</dbReference>
<evidence type="ECO:0000256" key="1">
    <source>
        <dbReference type="ARBA" id="ARBA00022723"/>
    </source>
</evidence>
<dbReference type="Pfam" id="PF25390">
    <property type="entry name" value="WD40_RLD"/>
    <property type="match status" value="1"/>
</dbReference>
<dbReference type="InterPro" id="IPR058923">
    <property type="entry name" value="RCC1-like_dom"/>
</dbReference>
<dbReference type="HOGENOM" id="CLU_005210_7_1_1"/>
<evidence type="ECO:0000256" key="2">
    <source>
        <dbReference type="ARBA" id="ARBA00022737"/>
    </source>
</evidence>
<dbReference type="Pfam" id="PF00628">
    <property type="entry name" value="PHD"/>
    <property type="match status" value="1"/>
</dbReference>
<dbReference type="InterPro" id="IPR011011">
    <property type="entry name" value="Znf_FYVE_PHD"/>
</dbReference>
<organism evidence="9 10">
    <name type="scientific">Botryobasidium botryosum (strain FD-172 SS1)</name>
    <dbReference type="NCBI Taxonomy" id="930990"/>
    <lineage>
        <taxon>Eukaryota</taxon>
        <taxon>Fungi</taxon>
        <taxon>Dikarya</taxon>
        <taxon>Basidiomycota</taxon>
        <taxon>Agaricomycotina</taxon>
        <taxon>Agaricomycetes</taxon>
        <taxon>Cantharellales</taxon>
        <taxon>Botryobasidiaceae</taxon>
        <taxon>Botryobasidium</taxon>
    </lineage>
</organism>
<evidence type="ECO:0000313" key="9">
    <source>
        <dbReference type="EMBL" id="KDQ06627.1"/>
    </source>
</evidence>
<feature type="domain" description="PHD-type" evidence="8">
    <location>
        <begin position="460"/>
        <end position="511"/>
    </location>
</feature>
<dbReference type="InterPro" id="IPR028641">
    <property type="entry name" value="RCC2"/>
</dbReference>
<dbReference type="Proteomes" id="UP000027195">
    <property type="component" value="Unassembled WGS sequence"/>
</dbReference>
<evidence type="ECO:0000256" key="7">
    <source>
        <dbReference type="SAM" id="MobiDB-lite"/>
    </source>
</evidence>
<keyword evidence="4" id="KW-0862">Zinc</keyword>